<dbReference type="OrthoDB" id="9808637at2"/>
<dbReference type="PIRSF" id="PIRSF033913">
    <property type="entry name" value="S-S_format_DsbB"/>
    <property type="match status" value="1"/>
</dbReference>
<evidence type="ECO:0000256" key="4">
    <source>
        <dbReference type="ARBA" id="ARBA00023136"/>
    </source>
</evidence>
<evidence type="ECO:0008006" key="8">
    <source>
        <dbReference type="Google" id="ProtNLM"/>
    </source>
</evidence>
<evidence type="ECO:0000256" key="5">
    <source>
        <dbReference type="SAM" id="Phobius"/>
    </source>
</evidence>
<dbReference type="HOGENOM" id="CLU_098660_0_0_5"/>
<dbReference type="GO" id="GO:0016020">
    <property type="term" value="C:membrane"/>
    <property type="evidence" value="ECO:0007669"/>
    <property type="project" value="UniProtKB-SubCell"/>
</dbReference>
<dbReference type="InterPro" id="IPR003752">
    <property type="entry name" value="DiS_bond_form_DsbB/BdbC"/>
</dbReference>
<gene>
    <name evidence="6" type="ordered locus">BQ11650</name>
</gene>
<keyword evidence="3 5" id="KW-1133">Transmembrane helix</keyword>
<comment type="subcellular location">
    <subcellularLocation>
        <location evidence="1">Membrane</location>
        <topology evidence="1">Multi-pass membrane protein</topology>
    </subcellularLocation>
</comment>
<name>A0A0H3LUY5_BARQU</name>
<feature type="transmembrane region" description="Helical" evidence="5">
    <location>
        <begin position="63"/>
        <end position="82"/>
    </location>
</feature>
<feature type="transmembrane region" description="Helical" evidence="5">
    <location>
        <begin position="89"/>
        <end position="109"/>
    </location>
</feature>
<feature type="transmembrane region" description="Helical" evidence="5">
    <location>
        <begin position="26"/>
        <end position="43"/>
    </location>
</feature>
<proteinExistence type="predicted"/>
<dbReference type="eggNOG" id="COG1495">
    <property type="taxonomic scope" value="Bacteria"/>
</dbReference>
<dbReference type="Gene3D" id="1.20.1550.10">
    <property type="entry name" value="DsbB-like"/>
    <property type="match status" value="1"/>
</dbReference>
<protein>
    <recommendedName>
        <fullName evidence="8">Disulfide bond formation protein B</fullName>
    </recommendedName>
</protein>
<feature type="transmembrane region" description="Helical" evidence="5">
    <location>
        <begin position="155"/>
        <end position="179"/>
    </location>
</feature>
<dbReference type="KEGG" id="bqu:BQ11650"/>
<dbReference type="InterPro" id="IPR023380">
    <property type="entry name" value="DsbB-like_sf"/>
</dbReference>
<organism evidence="6 7">
    <name type="scientific">Bartonella quintana (strain Toulouse)</name>
    <name type="common">Rochalimaea quintana</name>
    <dbReference type="NCBI Taxonomy" id="283165"/>
    <lineage>
        <taxon>Bacteria</taxon>
        <taxon>Pseudomonadati</taxon>
        <taxon>Pseudomonadota</taxon>
        <taxon>Alphaproteobacteria</taxon>
        <taxon>Hyphomicrobiales</taxon>
        <taxon>Bartonellaceae</taxon>
        <taxon>Bartonella</taxon>
    </lineage>
</organism>
<dbReference type="SUPFAM" id="SSF158442">
    <property type="entry name" value="DsbB-like"/>
    <property type="match status" value="1"/>
</dbReference>
<dbReference type="Pfam" id="PF02600">
    <property type="entry name" value="DsbB"/>
    <property type="match status" value="1"/>
</dbReference>
<dbReference type="GO" id="GO:0006457">
    <property type="term" value="P:protein folding"/>
    <property type="evidence" value="ECO:0007669"/>
    <property type="project" value="InterPro"/>
</dbReference>
<keyword evidence="4 5" id="KW-0472">Membrane</keyword>
<evidence type="ECO:0000313" key="6">
    <source>
        <dbReference type="EMBL" id="CAF26624.1"/>
    </source>
</evidence>
<dbReference type="Proteomes" id="UP000000597">
    <property type="component" value="Chromosome"/>
</dbReference>
<dbReference type="EMBL" id="BX897700">
    <property type="protein sequence ID" value="CAF26624.1"/>
    <property type="molecule type" value="Genomic_DNA"/>
</dbReference>
<dbReference type="AlphaFoldDB" id="A0A0H3LUY5"/>
<evidence type="ECO:0000256" key="3">
    <source>
        <dbReference type="ARBA" id="ARBA00022989"/>
    </source>
</evidence>
<dbReference type="InterPro" id="IPR024199">
    <property type="entry name" value="Uncharacterised_DsbB"/>
</dbReference>
<evidence type="ECO:0000256" key="1">
    <source>
        <dbReference type="ARBA" id="ARBA00004141"/>
    </source>
</evidence>
<dbReference type="RefSeq" id="WP_011179801.1">
    <property type="nucleotide sequence ID" value="NC_005955.1"/>
</dbReference>
<evidence type="ECO:0000313" key="7">
    <source>
        <dbReference type="Proteomes" id="UP000000597"/>
    </source>
</evidence>
<reference evidence="6 7" key="1">
    <citation type="journal article" date="2004" name="Proc. Natl. Acad. Sci. U.S.A.">
        <title>The louse-borne human pathogen Bartonella quintana is a genomic derivative of the zoonotic agent Bartonella henselae.</title>
        <authorList>
            <person name="Alsmark U.C.M."/>
            <person name="Frank A.C."/>
            <person name="Karlberg E.O."/>
            <person name="Legault B.-A."/>
            <person name="Ardell D.H."/>
            <person name="Canbaeck B."/>
            <person name="Eriksson A.-S."/>
            <person name="Naeslund A.K."/>
            <person name="Handley S.A."/>
            <person name="Huvet M."/>
            <person name="La Scola B."/>
            <person name="Holmberg M."/>
            <person name="Andersson S.G.E."/>
        </authorList>
    </citation>
    <scope>NUCLEOTIDE SEQUENCE [LARGE SCALE GENOMIC DNA]</scope>
    <source>
        <strain evidence="6 7">Toulouse</strain>
    </source>
</reference>
<dbReference type="GO" id="GO:0015035">
    <property type="term" value="F:protein-disulfide reductase activity"/>
    <property type="evidence" value="ECO:0007669"/>
    <property type="project" value="InterPro"/>
</dbReference>
<accession>A0A0H3LUY5</accession>
<keyword evidence="2 5" id="KW-0812">Transmembrane</keyword>
<evidence type="ECO:0000256" key="2">
    <source>
        <dbReference type="ARBA" id="ARBA00022692"/>
    </source>
</evidence>
<sequence>MTCILSSRSLLNRHLHCEPSRKEQSLWAFFLFFCLSATIGLLLGFEHIGGYLPCDLCLIERFLYYSAIPFLILAGFGAWFFRMSFWVQLLFLCVFVLMSISLVLGMYHAGIEYGFWLAPSSCGSRAPRVITDVTQLFNRLNNIHPPSCSETSTRFLFLSFAGWNVVSSLFYMLTSLYIASKGLLSDHLKL</sequence>